<organism evidence="2 3">
    <name type="scientific">Paraphaeosphaeria minitans</name>
    <dbReference type="NCBI Taxonomy" id="565426"/>
    <lineage>
        <taxon>Eukaryota</taxon>
        <taxon>Fungi</taxon>
        <taxon>Dikarya</taxon>
        <taxon>Ascomycota</taxon>
        <taxon>Pezizomycotina</taxon>
        <taxon>Dothideomycetes</taxon>
        <taxon>Pleosporomycetidae</taxon>
        <taxon>Pleosporales</taxon>
        <taxon>Massarineae</taxon>
        <taxon>Didymosphaeriaceae</taxon>
        <taxon>Paraphaeosphaeria</taxon>
    </lineage>
</organism>
<feature type="compositionally biased region" description="Basic and acidic residues" evidence="1">
    <location>
        <begin position="19"/>
        <end position="32"/>
    </location>
</feature>
<feature type="compositionally biased region" description="Polar residues" evidence="1">
    <location>
        <begin position="434"/>
        <end position="447"/>
    </location>
</feature>
<protein>
    <submittedName>
        <fullName evidence="2">Uncharacterized protein</fullName>
    </submittedName>
</protein>
<evidence type="ECO:0000313" key="2">
    <source>
        <dbReference type="EMBL" id="KAF9734229.1"/>
    </source>
</evidence>
<gene>
    <name evidence="2" type="ORF">PMIN01_07132</name>
</gene>
<feature type="compositionally biased region" description="Basic and acidic residues" evidence="1">
    <location>
        <begin position="466"/>
        <end position="477"/>
    </location>
</feature>
<dbReference type="Proteomes" id="UP000756921">
    <property type="component" value="Unassembled WGS sequence"/>
</dbReference>
<feature type="region of interest" description="Disordered" evidence="1">
    <location>
        <begin position="152"/>
        <end position="180"/>
    </location>
</feature>
<keyword evidence="3" id="KW-1185">Reference proteome</keyword>
<dbReference type="EMBL" id="WJXW01000007">
    <property type="protein sequence ID" value="KAF9734229.1"/>
    <property type="molecule type" value="Genomic_DNA"/>
</dbReference>
<comment type="caution">
    <text evidence="2">The sequence shown here is derived from an EMBL/GenBank/DDBJ whole genome shotgun (WGS) entry which is preliminary data.</text>
</comment>
<sequence>MPTPQTSEMPQEPLSLRVNHRDSHSPPKDTHKASRRCRPFGTPHCPRGSNIRMRNMFFMHPNKVGISRWNRLPLQQLTASLSAHYCAIQHDFSDHEHRLDDSMLMARFRSPTYAASFSTQNTIRCRSGEAMPMSGTVRYGVVRPKPHRELLTSAPARTMDGSQTAPHSSEPPRSFANAYTPSSSSSRSFPFLSFSFLPFPSLPTTPPSTIAPIPCPSHTSRRQHPATPPSRSPYHLATAQTAPTAVPSAGALQTCLVPALLSRPVGAAFLSRDFGSRHAASAAFGRQDVGRAGTCVSVGAGRRSRAGGGGRGEGVVLRRAWECCCDATICRMIHRPISNRTQPHRTAPLGFHLVFAAGSANPLYVLTHEHLVVSLPSPPSPSNPTLTITLTPTLPPAQTSPTAPPSRPNANRQSAPYKSSMQTSSIHTPLSYISLPSPNPTSTSHTIQPRPFGHCLGALRAPCNERASERGKADMARHRLAQSNAAAP</sequence>
<accession>A0A9P6KQ41</accession>
<feature type="region of interest" description="Disordered" evidence="1">
    <location>
        <begin position="466"/>
        <end position="488"/>
    </location>
</feature>
<proteinExistence type="predicted"/>
<feature type="compositionally biased region" description="Low complexity" evidence="1">
    <location>
        <begin position="383"/>
        <end position="401"/>
    </location>
</feature>
<feature type="compositionally biased region" description="Polar residues" evidence="1">
    <location>
        <begin position="409"/>
        <end position="428"/>
    </location>
</feature>
<feature type="region of interest" description="Disordered" evidence="1">
    <location>
        <begin position="1"/>
        <end position="44"/>
    </location>
</feature>
<reference evidence="2" key="1">
    <citation type="journal article" date="2020" name="Mol. Plant Microbe Interact.">
        <title>Genome Sequence of the Biocontrol Agent Coniothyrium minitans strain Conio (IMI 134523).</title>
        <authorList>
            <person name="Patel D."/>
            <person name="Shittu T.A."/>
            <person name="Baroncelli R."/>
            <person name="Muthumeenakshi S."/>
            <person name="Osborne T.H."/>
            <person name="Janganan T.K."/>
            <person name="Sreenivasaprasad S."/>
        </authorList>
    </citation>
    <scope>NUCLEOTIDE SEQUENCE</scope>
    <source>
        <strain evidence="2">Conio</strain>
    </source>
</reference>
<feature type="region of interest" description="Disordered" evidence="1">
    <location>
        <begin position="376"/>
        <end position="449"/>
    </location>
</feature>
<name>A0A9P6KQ41_9PLEO</name>
<feature type="region of interest" description="Disordered" evidence="1">
    <location>
        <begin position="208"/>
        <end position="235"/>
    </location>
</feature>
<evidence type="ECO:0000313" key="3">
    <source>
        <dbReference type="Proteomes" id="UP000756921"/>
    </source>
</evidence>
<dbReference type="AlphaFoldDB" id="A0A9P6KQ41"/>
<evidence type="ECO:0000256" key="1">
    <source>
        <dbReference type="SAM" id="MobiDB-lite"/>
    </source>
</evidence>